<protein>
    <recommendedName>
        <fullName evidence="4">Beta/gamma crystallin 'Greek key' domain-containing protein</fullName>
    </recommendedName>
</protein>
<feature type="domain" description="Beta/gamma crystallin 'Greek key'" evidence="4">
    <location>
        <begin position="40"/>
        <end position="116"/>
    </location>
</feature>
<keyword evidence="2" id="KW-0677">Repeat</keyword>
<dbReference type="InterPro" id="IPR001064">
    <property type="entry name" value="Beta/gamma_crystallin"/>
</dbReference>
<sequence length="116" mass="12254">MRIGHLAATGAAAAALTLGAALPASADGHPDLAAAKPNPKVKVFERPMFQGRNATFTRNVRNLPPRGWDGIGSAKNKGNRTVTFYQHANYGGARFSLAPGEAEPHLGDHDGSLRFH</sequence>
<evidence type="ECO:0000256" key="1">
    <source>
        <dbReference type="ARBA" id="ARBA00009646"/>
    </source>
</evidence>
<dbReference type="SMART" id="SM00247">
    <property type="entry name" value="XTALbg"/>
    <property type="match status" value="1"/>
</dbReference>
<dbReference type="AlphaFoldDB" id="A0A4U0NKB6"/>
<accession>A0A4U0NKB6</accession>
<reference evidence="5 6" key="1">
    <citation type="submission" date="2019-04" db="EMBL/GenBank/DDBJ databases">
        <title>Streptomyces piniterrae sp. nov., a heliquinomycin-producing actinomycete isolated from rhizosphere soil of Pinus yunnanensis.</title>
        <authorList>
            <person name="Zhuang X."/>
            <person name="Zhao J."/>
        </authorList>
    </citation>
    <scope>NUCLEOTIDE SEQUENCE [LARGE SCALE GENOMIC DNA]</scope>
    <source>
        <strain evidence="6">jys28</strain>
    </source>
</reference>
<evidence type="ECO:0000313" key="6">
    <source>
        <dbReference type="Proteomes" id="UP000308697"/>
    </source>
</evidence>
<dbReference type="SUPFAM" id="SSF49695">
    <property type="entry name" value="gamma-Crystallin-like"/>
    <property type="match status" value="1"/>
</dbReference>
<name>A0A4U0NKB6_9ACTN</name>
<evidence type="ECO:0000313" key="5">
    <source>
        <dbReference type="EMBL" id="TJZ54543.1"/>
    </source>
</evidence>
<comment type="caution">
    <text evidence="5">The sequence shown here is derived from an EMBL/GenBank/DDBJ whole genome shotgun (WGS) entry which is preliminary data.</text>
</comment>
<keyword evidence="3" id="KW-0732">Signal</keyword>
<gene>
    <name evidence="5" type="ORF">FCH28_15675</name>
</gene>
<evidence type="ECO:0000256" key="2">
    <source>
        <dbReference type="ARBA" id="ARBA00022737"/>
    </source>
</evidence>
<feature type="signal peptide" evidence="3">
    <location>
        <begin position="1"/>
        <end position="26"/>
    </location>
</feature>
<dbReference type="EMBL" id="SUMB01000004">
    <property type="protein sequence ID" value="TJZ54543.1"/>
    <property type="molecule type" value="Genomic_DNA"/>
</dbReference>
<organism evidence="5 6">
    <name type="scientific">Streptomyces piniterrae</name>
    <dbReference type="NCBI Taxonomy" id="2571125"/>
    <lineage>
        <taxon>Bacteria</taxon>
        <taxon>Bacillati</taxon>
        <taxon>Actinomycetota</taxon>
        <taxon>Actinomycetes</taxon>
        <taxon>Kitasatosporales</taxon>
        <taxon>Streptomycetaceae</taxon>
        <taxon>Streptomyces</taxon>
    </lineage>
</organism>
<dbReference type="Proteomes" id="UP000308697">
    <property type="component" value="Unassembled WGS sequence"/>
</dbReference>
<proteinExistence type="inferred from homology"/>
<comment type="similarity">
    <text evidence="1">Belongs to the beta/gamma-crystallin family.</text>
</comment>
<dbReference type="InterPro" id="IPR011024">
    <property type="entry name" value="G_crystallin-like"/>
</dbReference>
<evidence type="ECO:0000259" key="4">
    <source>
        <dbReference type="SMART" id="SM00247"/>
    </source>
</evidence>
<feature type="chain" id="PRO_5020265565" description="Beta/gamma crystallin 'Greek key' domain-containing protein" evidence="3">
    <location>
        <begin position="27"/>
        <end position="116"/>
    </location>
</feature>
<dbReference type="Pfam" id="PF00030">
    <property type="entry name" value="Crystall"/>
    <property type="match status" value="1"/>
</dbReference>
<keyword evidence="6" id="KW-1185">Reference proteome</keyword>
<dbReference type="OrthoDB" id="4260523at2"/>
<dbReference type="Gene3D" id="2.60.20.10">
    <property type="entry name" value="Crystallins"/>
    <property type="match status" value="1"/>
</dbReference>
<dbReference type="RefSeq" id="WP_136740467.1">
    <property type="nucleotide sequence ID" value="NZ_SUMB01000004.1"/>
</dbReference>
<evidence type="ECO:0000256" key="3">
    <source>
        <dbReference type="SAM" id="SignalP"/>
    </source>
</evidence>